<evidence type="ECO:0000313" key="2">
    <source>
        <dbReference type="EMBL" id="AZZ56839.1"/>
    </source>
</evidence>
<proteinExistence type="predicted"/>
<dbReference type="AlphaFoldDB" id="A0AAD1AEN2"/>
<gene>
    <name evidence="2" type="ORF">C7V51_13875</name>
</gene>
<evidence type="ECO:0000313" key="3">
    <source>
        <dbReference type="Proteomes" id="UP000283946"/>
    </source>
</evidence>
<feature type="transmembrane region" description="Helical" evidence="1">
    <location>
        <begin position="144"/>
        <end position="163"/>
    </location>
</feature>
<evidence type="ECO:0000256" key="1">
    <source>
        <dbReference type="SAM" id="Phobius"/>
    </source>
</evidence>
<dbReference type="Proteomes" id="UP000283946">
    <property type="component" value="Chromosome"/>
</dbReference>
<dbReference type="EMBL" id="CP028130">
    <property type="protein sequence ID" value="AZZ56839.1"/>
    <property type="molecule type" value="Genomic_DNA"/>
</dbReference>
<keyword evidence="1" id="KW-1133">Transmembrane helix</keyword>
<sequence length="175" mass="17733">MHMTAPNRYAPSPFIAAGLLATSVLTVLHLIEVYVLTAHSQDREGTGQDPAGTVAFFALYLIPSALVEGVLVGLASFAVARLLGRVGRVPRRWIPPLSGIAATVTALGLIVVPLVGLATGGLIQVGAGIVILVTGEPGSGSANLIAALALALLLYVGAFTVGASRSNAVTNSDAR</sequence>
<feature type="transmembrane region" description="Helical" evidence="1">
    <location>
        <begin position="54"/>
        <end position="79"/>
    </location>
</feature>
<keyword evidence="1" id="KW-0812">Transmembrane</keyword>
<reference evidence="2 3" key="1">
    <citation type="submission" date="2018-03" db="EMBL/GenBank/DDBJ databases">
        <title>Bacteriophage NCPPB3778 and a type I-E CRISPR drive the evolution of the US Biological Select Agent, Rathayibacter toxicus.</title>
        <authorList>
            <person name="Davis E.W.II."/>
            <person name="Tabima J.F."/>
            <person name="Weisberg A.J."/>
            <person name="Dantas Lopes L."/>
            <person name="Wiseman M.S."/>
            <person name="Wiseman M.S."/>
            <person name="Pupko T."/>
            <person name="Belcher M.S."/>
            <person name="Sechler A.J."/>
            <person name="Tancos M.A."/>
            <person name="Schroeder B.K."/>
            <person name="Murray T.D."/>
            <person name="Luster D.G."/>
            <person name="Schneider W.L."/>
            <person name="Rogers E."/>
            <person name="Andreote F.D."/>
            <person name="Grunwald N.J."/>
            <person name="Putnam M.L."/>
            <person name="Chang J.H."/>
        </authorList>
    </citation>
    <scope>NUCLEOTIDE SEQUENCE [LARGE SCALE GENOMIC DNA]</scope>
    <source>
        <strain evidence="2 3">NCCPB 2253</strain>
    </source>
</reference>
<protein>
    <submittedName>
        <fullName evidence="2">Uncharacterized protein</fullName>
    </submittedName>
</protein>
<accession>A0AAD1AEN2</accession>
<feature type="transmembrane region" description="Helical" evidence="1">
    <location>
        <begin position="100"/>
        <end position="132"/>
    </location>
</feature>
<name>A0AAD1AEN2_9MICO</name>
<dbReference type="KEGG" id="ria:C7V51_13875"/>
<organism evidence="2 3">
    <name type="scientific">Rathayibacter iranicus</name>
    <dbReference type="NCBI Taxonomy" id="59737"/>
    <lineage>
        <taxon>Bacteria</taxon>
        <taxon>Bacillati</taxon>
        <taxon>Actinomycetota</taxon>
        <taxon>Actinomycetes</taxon>
        <taxon>Micrococcales</taxon>
        <taxon>Microbacteriaceae</taxon>
        <taxon>Rathayibacter</taxon>
    </lineage>
</organism>
<keyword evidence="1" id="KW-0472">Membrane</keyword>